<keyword evidence="4" id="KW-1185">Reference proteome</keyword>
<evidence type="ECO:0000313" key="3">
    <source>
        <dbReference type="EMBL" id="SES38864.1"/>
    </source>
</evidence>
<dbReference type="InterPro" id="IPR036397">
    <property type="entry name" value="RNaseH_sf"/>
</dbReference>
<sequence>MAERRHEEKEKVPANSEAHMAAIARRRISGVGAKCSSLCLPEKKELADEGEEAALPLESEPGVAQIDFGEAPFVREGKIVDLPYLVLSFPYSNGFYVQVFESENQDGFLEGMKRFFDQMNGVPRTIRFDNLSPAVKKVLAGGERALTEGFRAFALHYGFDYEFCNPGAGHEKGHVEAMVKYVRNNFFLPERTVYDLEALNESLWKEAEADRHRPHYKEGTPIAERHKEDLAALYYLPERPYDLIRYESLKADKYGFVTVSQKKYSTSPRFAGQRVTVGIRYHRIIIFQEDDVIVSHQRLYGREKESMDWVPYLSLMAKRPGALKYTAFFDQLPHPWKTYLDHCTLAEKKEALKLLATIMKDQHMEQAVEALKTASQRGHPSADAIQQVYHQHLYGRGHRETVAVAQDLPSMPKAHRGMTRYNAFFPSEEEVNTRA</sequence>
<dbReference type="InterPro" id="IPR054353">
    <property type="entry name" value="IstA-like_C"/>
</dbReference>
<dbReference type="STRING" id="1464123.SAMN05444126_1602"/>
<dbReference type="PROSITE" id="PS50994">
    <property type="entry name" value="INTEGRASE"/>
    <property type="match status" value="1"/>
</dbReference>
<dbReference type="InterPro" id="IPR001584">
    <property type="entry name" value="Integrase_cat-core"/>
</dbReference>
<dbReference type="GO" id="GO:0015074">
    <property type="term" value="P:DNA integration"/>
    <property type="evidence" value="ECO:0007669"/>
    <property type="project" value="InterPro"/>
</dbReference>
<accession>A0A1H9WYE7</accession>
<comment type="similarity">
    <text evidence="1">Belongs to the transposase IS21/IS408/IS1162 family.</text>
</comment>
<evidence type="ECO:0000313" key="4">
    <source>
        <dbReference type="Proteomes" id="UP000199318"/>
    </source>
</evidence>
<evidence type="ECO:0000256" key="1">
    <source>
        <dbReference type="ARBA" id="ARBA00009277"/>
    </source>
</evidence>
<gene>
    <name evidence="3" type="ORF">SAMN05444126_1602</name>
</gene>
<feature type="domain" description="Integrase catalytic" evidence="2">
    <location>
        <begin position="57"/>
        <end position="229"/>
    </location>
</feature>
<dbReference type="GO" id="GO:0003676">
    <property type="term" value="F:nucleic acid binding"/>
    <property type="evidence" value="ECO:0007669"/>
    <property type="project" value="InterPro"/>
</dbReference>
<dbReference type="RefSeq" id="WP_342739053.1">
    <property type="nucleotide sequence ID" value="NZ_FOGV01000060.1"/>
</dbReference>
<dbReference type="SUPFAM" id="SSF53098">
    <property type="entry name" value="Ribonuclease H-like"/>
    <property type="match status" value="1"/>
</dbReference>
<protein>
    <submittedName>
        <fullName evidence="3">Transposase</fullName>
    </submittedName>
</protein>
<name>A0A1H9WYE7_9BACI</name>
<dbReference type="Proteomes" id="UP000199318">
    <property type="component" value="Unassembled WGS sequence"/>
</dbReference>
<comment type="caution">
    <text evidence="3">The sequence shown here is derived from an EMBL/GenBank/DDBJ whole genome shotgun (WGS) entry which is preliminary data.</text>
</comment>
<dbReference type="InterPro" id="IPR012337">
    <property type="entry name" value="RNaseH-like_sf"/>
</dbReference>
<organism evidence="3 4">
    <name type="scientific">Salisediminibacterium halotolerans</name>
    <dbReference type="NCBI Taxonomy" id="517425"/>
    <lineage>
        <taxon>Bacteria</taxon>
        <taxon>Bacillati</taxon>
        <taxon>Bacillota</taxon>
        <taxon>Bacilli</taxon>
        <taxon>Bacillales</taxon>
        <taxon>Bacillaceae</taxon>
        <taxon>Salisediminibacterium</taxon>
    </lineage>
</organism>
<dbReference type="PANTHER" id="PTHR35004">
    <property type="entry name" value="TRANSPOSASE RV3428C-RELATED"/>
    <property type="match status" value="1"/>
</dbReference>
<evidence type="ECO:0000259" key="2">
    <source>
        <dbReference type="PROSITE" id="PS50994"/>
    </source>
</evidence>
<dbReference type="AlphaFoldDB" id="A0A1H9WYE7"/>
<dbReference type="Pfam" id="PF22483">
    <property type="entry name" value="Mu-transpos_C_2"/>
    <property type="match status" value="1"/>
</dbReference>
<dbReference type="Gene3D" id="3.30.420.10">
    <property type="entry name" value="Ribonuclease H-like superfamily/Ribonuclease H"/>
    <property type="match status" value="1"/>
</dbReference>
<reference evidence="4" key="1">
    <citation type="submission" date="2016-10" db="EMBL/GenBank/DDBJ databases">
        <authorList>
            <person name="de Groot N.N."/>
        </authorList>
    </citation>
    <scope>NUCLEOTIDE SEQUENCE [LARGE SCALE GENOMIC DNA]</scope>
    <source>
        <strain evidence="4">10nlg</strain>
    </source>
</reference>
<proteinExistence type="inferred from homology"/>
<dbReference type="EMBL" id="FOGV01000060">
    <property type="protein sequence ID" value="SES38864.1"/>
    <property type="molecule type" value="Genomic_DNA"/>
</dbReference>
<dbReference type="NCBIfam" id="NF033546">
    <property type="entry name" value="transpos_IS21"/>
    <property type="match status" value="1"/>
</dbReference>